<organism evidence="1 2">
    <name type="scientific">Streptomyces cinnamoneus</name>
    <name type="common">Streptoverticillium cinnamoneum</name>
    <dbReference type="NCBI Taxonomy" id="53446"/>
    <lineage>
        <taxon>Bacteria</taxon>
        <taxon>Bacillati</taxon>
        <taxon>Actinomycetota</taxon>
        <taxon>Actinomycetes</taxon>
        <taxon>Kitasatosporales</taxon>
        <taxon>Streptomycetaceae</taxon>
        <taxon>Streptomyces</taxon>
        <taxon>Streptomyces cinnamoneus group</taxon>
    </lineage>
</organism>
<gene>
    <name evidence="1" type="ORF">GCM10010507_52830</name>
</gene>
<evidence type="ECO:0000313" key="2">
    <source>
        <dbReference type="Proteomes" id="UP000646244"/>
    </source>
</evidence>
<sequence length="61" mass="6660">MSKRLESMGSRLLGLFVPKVEAAASVQACQCFNSCWQCARSACCVNTYCGSINCWKSCPKC</sequence>
<dbReference type="AlphaFoldDB" id="A0A918WRH3"/>
<reference evidence="1" key="2">
    <citation type="submission" date="2020-09" db="EMBL/GenBank/DDBJ databases">
        <authorList>
            <person name="Sun Q."/>
            <person name="Ohkuma M."/>
        </authorList>
    </citation>
    <scope>NUCLEOTIDE SEQUENCE</scope>
    <source>
        <strain evidence="1">JCM 4633</strain>
    </source>
</reference>
<dbReference type="Proteomes" id="UP000646244">
    <property type="component" value="Unassembled WGS sequence"/>
</dbReference>
<evidence type="ECO:0000313" key="1">
    <source>
        <dbReference type="EMBL" id="GHC67996.1"/>
    </source>
</evidence>
<proteinExistence type="predicted"/>
<protein>
    <submittedName>
        <fullName evidence="1">Uncharacterized protein</fullName>
    </submittedName>
</protein>
<dbReference type="RefSeq" id="WP_190112401.1">
    <property type="nucleotide sequence ID" value="NZ_BMVB01000024.1"/>
</dbReference>
<comment type="caution">
    <text evidence="1">The sequence shown here is derived from an EMBL/GenBank/DDBJ whole genome shotgun (WGS) entry which is preliminary data.</text>
</comment>
<reference evidence="1" key="1">
    <citation type="journal article" date="2014" name="Int. J. Syst. Evol. Microbiol.">
        <title>Complete genome sequence of Corynebacterium casei LMG S-19264T (=DSM 44701T), isolated from a smear-ripened cheese.</title>
        <authorList>
            <consortium name="US DOE Joint Genome Institute (JGI-PGF)"/>
            <person name="Walter F."/>
            <person name="Albersmeier A."/>
            <person name="Kalinowski J."/>
            <person name="Ruckert C."/>
        </authorList>
    </citation>
    <scope>NUCLEOTIDE SEQUENCE</scope>
    <source>
        <strain evidence="1">JCM 4633</strain>
    </source>
</reference>
<name>A0A918WRH3_STRCJ</name>
<accession>A0A918WRH3</accession>
<dbReference type="EMBL" id="BMVB01000024">
    <property type="protein sequence ID" value="GHC67996.1"/>
    <property type="molecule type" value="Genomic_DNA"/>
</dbReference>